<reference evidence="3" key="1">
    <citation type="journal article" date="2019" name="Sci. Rep.">
        <title>Draft genome of Tanacetum cinerariifolium, the natural source of mosquito coil.</title>
        <authorList>
            <person name="Yamashiro T."/>
            <person name="Shiraishi A."/>
            <person name="Satake H."/>
            <person name="Nakayama K."/>
        </authorList>
    </citation>
    <scope>NUCLEOTIDE SEQUENCE</scope>
</reference>
<evidence type="ECO:0000313" key="3">
    <source>
        <dbReference type="EMBL" id="GFA09996.1"/>
    </source>
</evidence>
<sequence length="763" mass="87806">MRQQRQSKVPLRYEDTIHNINNSKHSKQKTVSKNKSNSKEYVNSKESDDAVRDGENNVNLEPNREEGEENTGVFGTDDYEVHSSTDSDNKRPTSPLQGNNGNNCSPNADGSLPKPVYKIFSYASMVMSDAIPNSLDFIPTLITESGNEVVIFDEEIVQKGSERWCLTVCGHFVSYDMHINELRDEVGMNIVLEKGPWMVRNKLLFVQKWSSEIGMSMVEPKKLPVWVKLSNVPLEAWCVKGISAMASSLGKRILMDTVTATMCHKGIGNFGYARVLVEMDAEKDLKSEIEIQYVDKGNNIKGNKKVQVVYDWKPPKCSHCKVFGHEIKGCKKGGDVLSGDKNDRGYGDQKADTITDFSIQGRRKQHWNNRPSIYANQQHQYQQNKKEFRRKQPENANNVKNNSEANYAERNKWKVKDNAVKDIRSTANKYSILDLLPEDNDLELKTLKERMIVDTFLNEKIQPTLLESITWSKDMIKYFKDKWEIDRIKESGVDIEEDVLEVNNGTTNVMRDKDISETRLKSKKLVKACDRVFQRWSWVSNMQDCIKGCRIVIGWDDDETSVQVIHKTSQSIFLNEKRYVNGNPWGLAGDLNVTLHPNEHSCGSSVMSCDMIEFQECLNKIEEFLPLVKEKWSHDSNGVYMYQVVQKMKKLKSPLNHLGWSKGSIFKRVELLREKLQKVQTEIDKEPHNFSLRDVEATLVKEFHDAEASDEEKFLWQQAKIKWLSEGDKNSSYFHKVLKGRNNKSKNVVPLFLDLLFMSCKYK</sequence>
<dbReference type="InterPro" id="IPR040256">
    <property type="entry name" value="At4g02000-like"/>
</dbReference>
<dbReference type="InterPro" id="IPR025558">
    <property type="entry name" value="DUF4283"/>
</dbReference>
<feature type="compositionally biased region" description="Basic and acidic residues" evidence="1">
    <location>
        <begin position="42"/>
        <end position="55"/>
    </location>
</feature>
<accession>A0A699J3Y0</accession>
<dbReference type="AlphaFoldDB" id="A0A699J3Y0"/>
<dbReference type="Pfam" id="PF14111">
    <property type="entry name" value="DUF4283"/>
    <property type="match status" value="1"/>
</dbReference>
<proteinExistence type="predicted"/>
<feature type="compositionally biased region" description="Low complexity" evidence="1">
    <location>
        <begin position="395"/>
        <end position="406"/>
    </location>
</feature>
<feature type="domain" description="DUF4283" evidence="2">
    <location>
        <begin position="167"/>
        <end position="214"/>
    </location>
</feature>
<feature type="compositionally biased region" description="Basic and acidic residues" evidence="1">
    <location>
        <begin position="79"/>
        <end position="91"/>
    </location>
</feature>
<dbReference type="PANTHER" id="PTHR31286:SF99">
    <property type="entry name" value="DUF4283 DOMAIN-CONTAINING PROTEIN"/>
    <property type="match status" value="1"/>
</dbReference>
<gene>
    <name evidence="3" type="ORF">Tci_581968</name>
</gene>
<feature type="compositionally biased region" description="Basic and acidic residues" evidence="1">
    <location>
        <begin position="384"/>
        <end position="393"/>
    </location>
</feature>
<dbReference type="PANTHER" id="PTHR31286">
    <property type="entry name" value="GLYCINE-RICH CELL WALL STRUCTURAL PROTEIN 1.8-LIKE"/>
    <property type="match status" value="1"/>
</dbReference>
<feature type="compositionally biased region" description="Polar residues" evidence="1">
    <location>
        <begin position="92"/>
        <end position="108"/>
    </location>
</feature>
<dbReference type="EMBL" id="BKCJ010368848">
    <property type="protein sequence ID" value="GFA09996.1"/>
    <property type="molecule type" value="Genomic_DNA"/>
</dbReference>
<feature type="region of interest" description="Disordered" evidence="1">
    <location>
        <begin position="1"/>
        <end position="109"/>
    </location>
</feature>
<evidence type="ECO:0000259" key="2">
    <source>
        <dbReference type="Pfam" id="PF14111"/>
    </source>
</evidence>
<protein>
    <recommendedName>
        <fullName evidence="2">DUF4283 domain-containing protein</fullName>
    </recommendedName>
</protein>
<feature type="region of interest" description="Disordered" evidence="1">
    <location>
        <begin position="373"/>
        <end position="410"/>
    </location>
</feature>
<feature type="compositionally biased region" description="Polar residues" evidence="1">
    <location>
        <begin position="373"/>
        <end position="383"/>
    </location>
</feature>
<comment type="caution">
    <text evidence="3">The sequence shown here is derived from an EMBL/GenBank/DDBJ whole genome shotgun (WGS) entry which is preliminary data.</text>
</comment>
<organism evidence="3">
    <name type="scientific">Tanacetum cinerariifolium</name>
    <name type="common">Dalmatian daisy</name>
    <name type="synonym">Chrysanthemum cinerariifolium</name>
    <dbReference type="NCBI Taxonomy" id="118510"/>
    <lineage>
        <taxon>Eukaryota</taxon>
        <taxon>Viridiplantae</taxon>
        <taxon>Streptophyta</taxon>
        <taxon>Embryophyta</taxon>
        <taxon>Tracheophyta</taxon>
        <taxon>Spermatophyta</taxon>
        <taxon>Magnoliopsida</taxon>
        <taxon>eudicotyledons</taxon>
        <taxon>Gunneridae</taxon>
        <taxon>Pentapetalae</taxon>
        <taxon>asterids</taxon>
        <taxon>campanulids</taxon>
        <taxon>Asterales</taxon>
        <taxon>Asteraceae</taxon>
        <taxon>Asteroideae</taxon>
        <taxon>Anthemideae</taxon>
        <taxon>Anthemidinae</taxon>
        <taxon>Tanacetum</taxon>
    </lineage>
</organism>
<evidence type="ECO:0000256" key="1">
    <source>
        <dbReference type="SAM" id="MobiDB-lite"/>
    </source>
</evidence>
<name>A0A699J3Y0_TANCI</name>